<evidence type="ECO:0000313" key="4">
    <source>
        <dbReference type="Proteomes" id="UP000623067"/>
    </source>
</evidence>
<feature type="transmembrane region" description="Helical" evidence="1">
    <location>
        <begin position="262"/>
        <end position="281"/>
    </location>
</feature>
<reference evidence="3" key="1">
    <citation type="journal article" date="2014" name="Int. J. Syst. Evol. Microbiol.">
        <title>Complete genome sequence of Corynebacterium casei LMG S-19264T (=DSM 44701T), isolated from a smear-ripened cheese.</title>
        <authorList>
            <consortium name="US DOE Joint Genome Institute (JGI-PGF)"/>
            <person name="Walter F."/>
            <person name="Albersmeier A."/>
            <person name="Kalinowski J."/>
            <person name="Ruckert C."/>
        </authorList>
    </citation>
    <scope>NUCLEOTIDE SEQUENCE</scope>
    <source>
        <strain evidence="3">CGMCC 1.15330</strain>
    </source>
</reference>
<feature type="transmembrane region" description="Helical" evidence="1">
    <location>
        <begin position="48"/>
        <end position="69"/>
    </location>
</feature>
<proteinExistence type="predicted"/>
<feature type="transmembrane region" description="Helical" evidence="1">
    <location>
        <begin position="217"/>
        <end position="237"/>
    </location>
</feature>
<accession>A0A916SZF3</accession>
<dbReference type="PANTHER" id="PTHR40407:SF1">
    <property type="entry name" value="HEPARAN-ALPHA-GLUCOSAMINIDE N-ACETYLTRANSFERASE CATALYTIC DOMAIN-CONTAINING PROTEIN"/>
    <property type="match status" value="1"/>
</dbReference>
<dbReference type="AlphaFoldDB" id="A0A916SZF3"/>
<dbReference type="Pfam" id="PF07786">
    <property type="entry name" value="HGSNAT_cat"/>
    <property type="match status" value="1"/>
</dbReference>
<keyword evidence="1" id="KW-0472">Membrane</keyword>
<feature type="transmembrane region" description="Helical" evidence="1">
    <location>
        <begin position="187"/>
        <end position="205"/>
    </location>
</feature>
<keyword evidence="1" id="KW-0812">Transmembrane</keyword>
<feature type="transmembrane region" description="Helical" evidence="1">
    <location>
        <begin position="109"/>
        <end position="128"/>
    </location>
</feature>
<feature type="transmembrane region" description="Helical" evidence="1">
    <location>
        <begin position="293"/>
        <end position="317"/>
    </location>
</feature>
<comment type="caution">
    <text evidence="3">The sequence shown here is derived from an EMBL/GenBank/DDBJ whole genome shotgun (WGS) entry which is preliminary data.</text>
</comment>
<sequence>MQGIDALRGLVMVLMLLDHLRETWFLHVAVADPIDARTALPALFAARLAASLCAPVFVALTGIGAYLFASRHTVAETRRYLVKRGLVLMALDLLVLSQLYWGVAAAPTLWLQVIWCIGICMIVLAGLIGLSRRALMIGGIVIVCGHNLLDTIRLTADHPLFVPWAMLHQRDVIPLPFGLIAKTTYPVLPWIGVIALGFSIGPWFLPTTASRDRARNLVLMGGLMVTAFVLLRFANVYGDAPWFTVPRAPLRTAMSFLALTKYPPSLLFLLLTLGVGTLLLASIERLPAGRIIAALAAFGSAPMFFYLFHLAVLRLLYHAALAIRGPTHGTLFAVGSYGWVLAWYVALIVPLYLPTAMFARLKARRRDLAWLRYL</sequence>
<evidence type="ECO:0000313" key="3">
    <source>
        <dbReference type="EMBL" id="GGB20661.1"/>
    </source>
</evidence>
<reference evidence="3" key="2">
    <citation type="submission" date="2020-09" db="EMBL/GenBank/DDBJ databases">
        <authorList>
            <person name="Sun Q."/>
            <person name="Zhou Y."/>
        </authorList>
    </citation>
    <scope>NUCLEOTIDE SEQUENCE</scope>
    <source>
        <strain evidence="3">CGMCC 1.15330</strain>
    </source>
</reference>
<dbReference type="InterPro" id="IPR012429">
    <property type="entry name" value="HGSNAT_cat"/>
</dbReference>
<dbReference type="EMBL" id="BMIH01000001">
    <property type="protein sequence ID" value="GGB20661.1"/>
    <property type="molecule type" value="Genomic_DNA"/>
</dbReference>
<evidence type="ECO:0000256" key="1">
    <source>
        <dbReference type="SAM" id="Phobius"/>
    </source>
</evidence>
<name>A0A916SZF3_9SPHN</name>
<gene>
    <name evidence="3" type="ORF">GCM10011380_07810</name>
</gene>
<dbReference type="PANTHER" id="PTHR40407">
    <property type="entry name" value="MEMBRANE PROTEIN-LIKE PROTEIN"/>
    <property type="match status" value="1"/>
</dbReference>
<dbReference type="Proteomes" id="UP000623067">
    <property type="component" value="Unassembled WGS sequence"/>
</dbReference>
<keyword evidence="1" id="KW-1133">Transmembrane helix</keyword>
<keyword evidence="4" id="KW-1185">Reference proteome</keyword>
<feature type="transmembrane region" description="Helical" evidence="1">
    <location>
        <begin position="135"/>
        <end position="156"/>
    </location>
</feature>
<feature type="transmembrane region" description="Helical" evidence="1">
    <location>
        <begin position="337"/>
        <end position="359"/>
    </location>
</feature>
<organism evidence="3 4">
    <name type="scientific">Sphingomonas metalli</name>
    <dbReference type="NCBI Taxonomy" id="1779358"/>
    <lineage>
        <taxon>Bacteria</taxon>
        <taxon>Pseudomonadati</taxon>
        <taxon>Pseudomonadota</taxon>
        <taxon>Alphaproteobacteria</taxon>
        <taxon>Sphingomonadales</taxon>
        <taxon>Sphingomonadaceae</taxon>
        <taxon>Sphingomonas</taxon>
    </lineage>
</organism>
<feature type="domain" description="Heparan-alpha-glucosaminide N-acetyltransferase catalytic" evidence="2">
    <location>
        <begin position="3"/>
        <end position="211"/>
    </location>
</feature>
<evidence type="ECO:0000259" key="2">
    <source>
        <dbReference type="Pfam" id="PF07786"/>
    </source>
</evidence>
<feature type="transmembrane region" description="Helical" evidence="1">
    <location>
        <begin position="81"/>
        <end position="103"/>
    </location>
</feature>
<protein>
    <recommendedName>
        <fullName evidence="2">Heparan-alpha-glucosaminide N-acetyltransferase catalytic domain-containing protein</fullName>
    </recommendedName>
</protein>